<comment type="caution">
    <text evidence="17">The sequence shown here is derived from an EMBL/GenBank/DDBJ whole genome shotgun (WGS) entry which is preliminary data.</text>
</comment>
<keyword evidence="5 14" id="KW-0436">Ligase</keyword>
<comment type="cofactor">
    <cofactor evidence="2">
        <name>Mg(2+)</name>
        <dbReference type="ChEBI" id="CHEBI:18420"/>
    </cofactor>
</comment>
<dbReference type="Gene3D" id="3.30.1490.20">
    <property type="entry name" value="ATP-grasp fold, A domain"/>
    <property type="match status" value="1"/>
</dbReference>
<dbReference type="InterPro" id="IPR000115">
    <property type="entry name" value="PRibGlycinamide_synth"/>
</dbReference>
<comment type="similarity">
    <text evidence="11 14">Belongs to the GARS family.</text>
</comment>
<keyword evidence="6" id="KW-0479">Metal-binding</keyword>
<dbReference type="InterPro" id="IPR020560">
    <property type="entry name" value="PRibGlycinamide_synth_C-dom"/>
</dbReference>
<dbReference type="EMBL" id="VYKK01000031">
    <property type="protein sequence ID" value="KAA8996859.1"/>
    <property type="molecule type" value="Genomic_DNA"/>
</dbReference>
<dbReference type="InterPro" id="IPR016185">
    <property type="entry name" value="PreATP-grasp_dom_sf"/>
</dbReference>
<keyword evidence="7 15" id="KW-0547">Nucleotide-binding</keyword>
<dbReference type="Proteomes" id="UP000367750">
    <property type="component" value="Unassembled WGS sequence"/>
</dbReference>
<protein>
    <recommendedName>
        <fullName evidence="4 14">Phosphoribosylamine--glycine ligase</fullName>
        <ecNumber evidence="4 14">6.3.4.13</ecNumber>
    </recommendedName>
    <alternativeName>
        <fullName evidence="14">GARS</fullName>
    </alternativeName>
    <alternativeName>
        <fullName evidence="12 14">Glycinamide ribonucleotide synthetase</fullName>
    </alternativeName>
    <alternativeName>
        <fullName evidence="13 14">Phosphoribosylglycinamide synthetase</fullName>
    </alternativeName>
</protein>
<dbReference type="FunFam" id="3.30.1490.20:FF:000006">
    <property type="entry name" value="phosphoribosylamine--glycine ligase, chloroplastic-like"/>
    <property type="match status" value="1"/>
</dbReference>
<dbReference type="GO" id="GO:0046872">
    <property type="term" value="F:metal ion binding"/>
    <property type="evidence" value="ECO:0007669"/>
    <property type="project" value="UniProtKB-KW"/>
</dbReference>
<dbReference type="Pfam" id="PF02844">
    <property type="entry name" value="GARS_N"/>
    <property type="match status" value="1"/>
</dbReference>
<dbReference type="FunFam" id="3.40.50.20:FF:000006">
    <property type="entry name" value="Phosphoribosylamine--glycine ligase, chloroplastic"/>
    <property type="match status" value="1"/>
</dbReference>
<evidence type="ECO:0000256" key="11">
    <source>
        <dbReference type="ARBA" id="ARBA00038345"/>
    </source>
</evidence>
<evidence type="ECO:0000256" key="7">
    <source>
        <dbReference type="ARBA" id="ARBA00022741"/>
    </source>
</evidence>
<feature type="domain" description="ATP-grasp" evidence="16">
    <location>
        <begin position="107"/>
        <end position="314"/>
    </location>
</feature>
<evidence type="ECO:0000313" key="18">
    <source>
        <dbReference type="Proteomes" id="UP000367750"/>
    </source>
</evidence>
<dbReference type="InterPro" id="IPR011054">
    <property type="entry name" value="Rudment_hybrid_motif"/>
</dbReference>
<evidence type="ECO:0000256" key="15">
    <source>
        <dbReference type="PROSITE-ProRule" id="PRU00409"/>
    </source>
</evidence>
<keyword evidence="18" id="KW-1185">Reference proteome</keyword>
<evidence type="ECO:0000256" key="1">
    <source>
        <dbReference type="ARBA" id="ARBA00001936"/>
    </source>
</evidence>
<dbReference type="SUPFAM" id="SSF56059">
    <property type="entry name" value="Glutathione synthetase ATP-binding domain-like"/>
    <property type="match status" value="1"/>
</dbReference>
<evidence type="ECO:0000256" key="12">
    <source>
        <dbReference type="ARBA" id="ARBA00042242"/>
    </source>
</evidence>
<dbReference type="GO" id="GO:0005524">
    <property type="term" value="F:ATP binding"/>
    <property type="evidence" value="ECO:0007669"/>
    <property type="project" value="UniProtKB-UniRule"/>
</dbReference>
<dbReference type="SMART" id="SM01210">
    <property type="entry name" value="GARS_C"/>
    <property type="match status" value="1"/>
</dbReference>
<evidence type="ECO:0000256" key="14">
    <source>
        <dbReference type="HAMAP-Rule" id="MF_00138"/>
    </source>
</evidence>
<dbReference type="Pfam" id="PF01071">
    <property type="entry name" value="GARS_A"/>
    <property type="match status" value="1"/>
</dbReference>
<name>A0A5J5FUS1_9BACL</name>
<evidence type="ECO:0000256" key="6">
    <source>
        <dbReference type="ARBA" id="ARBA00022723"/>
    </source>
</evidence>
<dbReference type="PROSITE" id="PS00184">
    <property type="entry name" value="GARS"/>
    <property type="match status" value="1"/>
</dbReference>
<evidence type="ECO:0000256" key="3">
    <source>
        <dbReference type="ARBA" id="ARBA00005174"/>
    </source>
</evidence>
<dbReference type="GO" id="GO:0009113">
    <property type="term" value="P:purine nucleobase biosynthetic process"/>
    <property type="evidence" value="ECO:0007669"/>
    <property type="project" value="InterPro"/>
</dbReference>
<gene>
    <name evidence="14 17" type="primary">purD</name>
    <name evidence="17" type="ORF">F4V43_18450</name>
</gene>
<dbReference type="NCBIfam" id="TIGR00877">
    <property type="entry name" value="purD"/>
    <property type="match status" value="1"/>
</dbReference>
<dbReference type="SMART" id="SM01209">
    <property type="entry name" value="GARS_A"/>
    <property type="match status" value="1"/>
</dbReference>
<dbReference type="GO" id="GO:0006189">
    <property type="term" value="P:'de novo' IMP biosynthetic process"/>
    <property type="evidence" value="ECO:0007669"/>
    <property type="project" value="UniProtKB-UniRule"/>
</dbReference>
<dbReference type="HAMAP" id="MF_00138">
    <property type="entry name" value="GARS"/>
    <property type="match status" value="1"/>
</dbReference>
<dbReference type="PANTHER" id="PTHR43472">
    <property type="entry name" value="PHOSPHORIBOSYLAMINE--GLYCINE LIGASE"/>
    <property type="match status" value="1"/>
</dbReference>
<evidence type="ECO:0000256" key="4">
    <source>
        <dbReference type="ARBA" id="ARBA00013255"/>
    </source>
</evidence>
<evidence type="ECO:0000313" key="17">
    <source>
        <dbReference type="EMBL" id="KAA8996859.1"/>
    </source>
</evidence>
<evidence type="ECO:0000259" key="16">
    <source>
        <dbReference type="PROSITE" id="PS50975"/>
    </source>
</evidence>
<comment type="pathway">
    <text evidence="3 14">Purine metabolism; IMP biosynthesis via de novo pathway; N(1)-(5-phospho-D-ribosyl)glycinamide from 5-phospho-alpha-D-ribose 1-diphosphate: step 2/2.</text>
</comment>
<dbReference type="OrthoDB" id="9807240at2"/>
<evidence type="ECO:0000256" key="5">
    <source>
        <dbReference type="ARBA" id="ARBA00022598"/>
    </source>
</evidence>
<reference evidence="17 18" key="1">
    <citation type="submission" date="2019-09" db="EMBL/GenBank/DDBJ databases">
        <title>Bacillus ochoae sp. nov., Paenibacillus whitsoniae sp. nov., Paenibacillus spiritus sp. nov. Isolated from the Mars Exploration Rover during spacecraft assembly.</title>
        <authorList>
            <person name="Seuylemezian A."/>
            <person name="Vaishampayan P."/>
        </authorList>
    </citation>
    <scope>NUCLEOTIDE SEQUENCE [LARGE SCALE GENOMIC DNA]</scope>
    <source>
        <strain evidence="17 18">MER_111</strain>
    </source>
</reference>
<evidence type="ECO:0000256" key="13">
    <source>
        <dbReference type="ARBA" id="ARBA00042864"/>
    </source>
</evidence>
<dbReference type="Gene3D" id="3.40.50.20">
    <property type="match status" value="1"/>
</dbReference>
<dbReference type="InterPro" id="IPR020559">
    <property type="entry name" value="PRibGlycinamide_synth_CS"/>
</dbReference>
<keyword evidence="10" id="KW-0464">Manganese</keyword>
<dbReference type="SUPFAM" id="SSF52440">
    <property type="entry name" value="PreATP-grasp domain"/>
    <property type="match status" value="1"/>
</dbReference>
<comment type="cofactor">
    <cofactor evidence="1">
        <name>Mn(2+)</name>
        <dbReference type="ChEBI" id="CHEBI:29035"/>
    </cofactor>
</comment>
<sequence length="442" mass="46321">MDILVIGGGGREHAICWSLSKSPKAGTIYCAPGNAGIAQVAECVPIEVSEFDRLAAFAKDRKVGLVIVGPDDPLAAGIVDVLEAASLRVFGPRRNAAEIEGSKTFMKDLLHKYGIPTAAYRKFDQHAEALAYLRTQPLPVVIKADGLAAGKGVTVAYSVEEAELALADIMLARVFGDSGSRVVIEEFLEGQEMSILAFVDGETVRAMPAAQDHKPIFDGDRGPNTGGMGTYSPLSHIDPAIIHEAVETIVKPTALALVSEGRPFTGVLFAGLMISPDGKPKTIEFNARFGDPETQVVLPRLRSDLLDIFLAATEGRLEEAEIEWSDEAAVCVVLASGGYPGAYPQGVPIEGLEDGEAAEAARAEAAPAEAEAQIGEGRGLVFHAGTARDADGRLVTAGGRVLNVVGLGGSIAEARAAAYARAAKIRFAGKQNRTDIAAKALV</sequence>
<dbReference type="GO" id="GO:0004637">
    <property type="term" value="F:phosphoribosylamine-glycine ligase activity"/>
    <property type="evidence" value="ECO:0007669"/>
    <property type="project" value="UniProtKB-UniRule"/>
</dbReference>
<evidence type="ECO:0000256" key="2">
    <source>
        <dbReference type="ARBA" id="ARBA00001946"/>
    </source>
</evidence>
<dbReference type="SUPFAM" id="SSF51246">
    <property type="entry name" value="Rudiment single hybrid motif"/>
    <property type="match status" value="1"/>
</dbReference>
<dbReference type="PROSITE" id="PS50975">
    <property type="entry name" value="ATP_GRASP"/>
    <property type="match status" value="1"/>
</dbReference>
<dbReference type="FunFam" id="3.30.470.20:FF:000018">
    <property type="entry name" value="Trifunctional purine biosynthetic protein adenosine-3"/>
    <property type="match status" value="1"/>
</dbReference>
<dbReference type="Gene3D" id="3.30.470.20">
    <property type="entry name" value="ATP-grasp fold, B domain"/>
    <property type="match status" value="1"/>
</dbReference>
<keyword evidence="9 15" id="KW-0067">ATP-binding</keyword>
<dbReference type="RefSeq" id="WP_150459742.1">
    <property type="nucleotide sequence ID" value="NZ_VYKK01000031.1"/>
</dbReference>
<dbReference type="InterPro" id="IPR037123">
    <property type="entry name" value="PRibGlycinamide_synth_C_sf"/>
</dbReference>
<comment type="catalytic activity">
    <reaction evidence="14">
        <text>5-phospho-beta-D-ribosylamine + glycine + ATP = N(1)-(5-phospho-beta-D-ribosyl)glycinamide + ADP + phosphate + H(+)</text>
        <dbReference type="Rhea" id="RHEA:17453"/>
        <dbReference type="ChEBI" id="CHEBI:15378"/>
        <dbReference type="ChEBI" id="CHEBI:30616"/>
        <dbReference type="ChEBI" id="CHEBI:43474"/>
        <dbReference type="ChEBI" id="CHEBI:57305"/>
        <dbReference type="ChEBI" id="CHEBI:58681"/>
        <dbReference type="ChEBI" id="CHEBI:143788"/>
        <dbReference type="ChEBI" id="CHEBI:456216"/>
        <dbReference type="EC" id="6.3.4.13"/>
    </reaction>
</comment>
<dbReference type="InterPro" id="IPR020562">
    <property type="entry name" value="PRibGlycinamide_synth_N"/>
</dbReference>
<dbReference type="Pfam" id="PF02843">
    <property type="entry name" value="GARS_C"/>
    <property type="match status" value="1"/>
</dbReference>
<dbReference type="EC" id="6.3.4.13" evidence="4 14"/>
<dbReference type="UniPathway" id="UPA00074">
    <property type="reaction ID" value="UER00125"/>
</dbReference>
<dbReference type="InterPro" id="IPR011761">
    <property type="entry name" value="ATP-grasp"/>
</dbReference>
<dbReference type="InterPro" id="IPR020561">
    <property type="entry name" value="PRibGlycinamid_synth_ATP-grasp"/>
</dbReference>
<evidence type="ECO:0000256" key="10">
    <source>
        <dbReference type="ARBA" id="ARBA00023211"/>
    </source>
</evidence>
<dbReference type="AlphaFoldDB" id="A0A5J5FUS1"/>
<organism evidence="17 18">
    <name type="scientific">Paenibacillus spiritus</name>
    <dbReference type="NCBI Taxonomy" id="2496557"/>
    <lineage>
        <taxon>Bacteria</taxon>
        <taxon>Bacillati</taxon>
        <taxon>Bacillota</taxon>
        <taxon>Bacilli</taxon>
        <taxon>Bacillales</taxon>
        <taxon>Paenibacillaceae</taxon>
        <taxon>Paenibacillus</taxon>
    </lineage>
</organism>
<evidence type="ECO:0000256" key="9">
    <source>
        <dbReference type="ARBA" id="ARBA00022840"/>
    </source>
</evidence>
<dbReference type="Gene3D" id="3.90.600.10">
    <property type="entry name" value="Phosphoribosylglycinamide synthetase, C-terminal domain"/>
    <property type="match status" value="1"/>
</dbReference>
<dbReference type="InterPro" id="IPR013815">
    <property type="entry name" value="ATP_grasp_subdomain_1"/>
</dbReference>
<accession>A0A5J5FUS1</accession>
<proteinExistence type="inferred from homology"/>
<keyword evidence="8 14" id="KW-0658">Purine biosynthesis</keyword>
<evidence type="ECO:0000256" key="8">
    <source>
        <dbReference type="ARBA" id="ARBA00022755"/>
    </source>
</evidence>
<dbReference type="PANTHER" id="PTHR43472:SF1">
    <property type="entry name" value="PHOSPHORIBOSYLAMINE--GLYCINE LIGASE, CHLOROPLASTIC"/>
    <property type="match status" value="1"/>
</dbReference>